<gene>
    <name evidence="2" type="ORF">HYG82_00970</name>
</gene>
<dbReference type="GeneID" id="56031819"/>
<evidence type="ECO:0000313" key="3">
    <source>
        <dbReference type="Proteomes" id="UP000509241"/>
    </source>
</evidence>
<dbReference type="Proteomes" id="UP000509241">
    <property type="component" value="Chromosome"/>
</dbReference>
<organism evidence="2 3">
    <name type="scientific">Natrinema halophilum</name>
    <dbReference type="NCBI Taxonomy" id="1699371"/>
    <lineage>
        <taxon>Archaea</taxon>
        <taxon>Methanobacteriati</taxon>
        <taxon>Methanobacteriota</taxon>
        <taxon>Stenosarchaea group</taxon>
        <taxon>Halobacteria</taxon>
        <taxon>Halobacteriales</taxon>
        <taxon>Natrialbaceae</taxon>
        <taxon>Natrinema</taxon>
    </lineage>
</organism>
<dbReference type="RefSeq" id="WP_179259258.1">
    <property type="nucleotide sequence ID" value="NZ_CP058601.1"/>
</dbReference>
<evidence type="ECO:0000256" key="1">
    <source>
        <dbReference type="SAM" id="MobiDB-lite"/>
    </source>
</evidence>
<feature type="region of interest" description="Disordered" evidence="1">
    <location>
        <begin position="1"/>
        <end position="27"/>
    </location>
</feature>
<evidence type="ECO:0000313" key="2">
    <source>
        <dbReference type="EMBL" id="QLG47515.1"/>
    </source>
</evidence>
<sequence length="107" mass="12124">MTDRPPSPPTPLSASPIAETDREDSVLATTSRLNETIENALGFRLDESALEEFLFELDRHDYLEWVTVTRRGEYVWDLSDSPERIADAVADALIDRVQSWLENDSEG</sequence>
<feature type="compositionally biased region" description="Pro residues" evidence="1">
    <location>
        <begin position="1"/>
        <end position="11"/>
    </location>
</feature>
<reference evidence="2 3" key="1">
    <citation type="submission" date="2020-07" db="EMBL/GenBank/DDBJ databases">
        <authorList>
            <person name="Cui H."/>
        </authorList>
    </citation>
    <scope>NUCLEOTIDE SEQUENCE [LARGE SCALE GENOMIC DNA]</scope>
    <source>
        <strain evidence="2 3">YPL8</strain>
    </source>
</reference>
<dbReference type="AlphaFoldDB" id="A0A7D5H4S3"/>
<proteinExistence type="predicted"/>
<dbReference type="OrthoDB" id="206185at2157"/>
<protein>
    <submittedName>
        <fullName evidence="2">Uncharacterized protein</fullName>
    </submittedName>
</protein>
<accession>A0A7D5H4S3</accession>
<dbReference type="EMBL" id="CP058601">
    <property type="protein sequence ID" value="QLG47515.1"/>
    <property type="molecule type" value="Genomic_DNA"/>
</dbReference>
<dbReference type="KEGG" id="haly:HYG82_00970"/>
<name>A0A7D5H4S3_9EURY</name>
<keyword evidence="3" id="KW-1185">Reference proteome</keyword>